<gene>
    <name evidence="2" type="ORF">CFF01_04185</name>
</gene>
<dbReference type="GO" id="GO:0016787">
    <property type="term" value="F:hydrolase activity"/>
    <property type="evidence" value="ECO:0007669"/>
    <property type="project" value="UniProtKB-KW"/>
</dbReference>
<keyword evidence="2" id="KW-0378">Hydrolase</keyword>
<dbReference type="PANTHER" id="PTHR43194:SF5">
    <property type="entry name" value="PIMELOYL-[ACYL-CARRIER PROTEIN] METHYL ESTER ESTERASE"/>
    <property type="match status" value="1"/>
</dbReference>
<dbReference type="InterPro" id="IPR000073">
    <property type="entry name" value="AB_hydrolase_1"/>
</dbReference>
<dbReference type="EMBL" id="CP022272">
    <property type="protein sequence ID" value="ASJ95852.1"/>
    <property type="molecule type" value="Genomic_DNA"/>
</dbReference>
<dbReference type="KEGG" id="smav:CFF01_04185"/>
<dbReference type="Proteomes" id="UP000198233">
    <property type="component" value="Chromosome"/>
</dbReference>
<organism evidence="2 3">
    <name type="scientific">Shewanella marisflavi</name>
    <dbReference type="NCBI Taxonomy" id="260364"/>
    <lineage>
        <taxon>Bacteria</taxon>
        <taxon>Pseudomonadati</taxon>
        <taxon>Pseudomonadota</taxon>
        <taxon>Gammaproteobacteria</taxon>
        <taxon>Alteromonadales</taxon>
        <taxon>Shewanellaceae</taxon>
        <taxon>Shewanella</taxon>
    </lineage>
</organism>
<proteinExistence type="predicted"/>
<evidence type="ECO:0000259" key="1">
    <source>
        <dbReference type="Pfam" id="PF12697"/>
    </source>
</evidence>
<protein>
    <submittedName>
        <fullName evidence="2">Alpha/beta hydrolase</fullName>
    </submittedName>
</protein>
<dbReference type="SUPFAM" id="SSF53474">
    <property type="entry name" value="alpha/beta-Hydrolases"/>
    <property type="match status" value="1"/>
</dbReference>
<dbReference type="PANTHER" id="PTHR43194">
    <property type="entry name" value="HYDROLASE ALPHA/BETA FOLD FAMILY"/>
    <property type="match status" value="1"/>
</dbReference>
<evidence type="ECO:0000313" key="2">
    <source>
        <dbReference type="EMBL" id="ASJ95852.1"/>
    </source>
</evidence>
<accession>A0AAC9TYB0</accession>
<dbReference type="RefSeq" id="WP_088903975.1">
    <property type="nucleotide sequence ID" value="NZ_CP022272.1"/>
</dbReference>
<dbReference type="InterPro" id="IPR050228">
    <property type="entry name" value="Carboxylesterase_BioH"/>
</dbReference>
<feature type="domain" description="AB hydrolase-1" evidence="1">
    <location>
        <begin position="4"/>
        <end position="245"/>
    </location>
</feature>
<dbReference type="Gene3D" id="3.40.50.1820">
    <property type="entry name" value="alpha/beta hydrolase"/>
    <property type="match status" value="1"/>
</dbReference>
<evidence type="ECO:0000313" key="3">
    <source>
        <dbReference type="Proteomes" id="UP000198233"/>
    </source>
</evidence>
<name>A0AAC9TYB0_9GAMM</name>
<dbReference type="PRINTS" id="PR00111">
    <property type="entry name" value="ABHYDROLASE"/>
</dbReference>
<dbReference type="InterPro" id="IPR029058">
    <property type="entry name" value="AB_hydrolase_fold"/>
</dbReference>
<dbReference type="AlphaFoldDB" id="A0AAC9TYB0"/>
<dbReference type="Pfam" id="PF12697">
    <property type="entry name" value="Abhydrolase_6"/>
    <property type="match status" value="1"/>
</dbReference>
<reference evidence="2 3" key="1">
    <citation type="submission" date="2017-06" db="EMBL/GenBank/DDBJ databases">
        <title>Complete genome sequence of Shewanella marisflavi EP1 associated with anaerobic 2,4-dinitrotoluene reduction and salt tolerance.</title>
        <authorList>
            <person name="Huang J."/>
        </authorList>
    </citation>
    <scope>NUCLEOTIDE SEQUENCE [LARGE SCALE GENOMIC DNA]</scope>
    <source>
        <strain evidence="2 3">EP1</strain>
    </source>
</reference>
<sequence>MRTLVLLRGLMRDERHWQGFAERLMAAGEQVVCVDLPGNGRLADEISPMTIDGYCDRVWSQVTPHISPFKGKSVVLIGLSMGGMTALALARRYPDCIRQVVLLNSSAANLSPWYRRFRLLPLLRALLGAIRLKLTQLSCRLSLVETCVLQYTSRYHGDNLVLIANWSRWRNERHTSLGNGIRQLIACARFKAPKFESIPVVVLCGAEDKLADPSCARSLASFYRTQALVLPDCGHDMSLDAPEVLLACLQSKLL</sequence>